<evidence type="ECO:0000256" key="6">
    <source>
        <dbReference type="SAM" id="Phobius"/>
    </source>
</evidence>
<dbReference type="PANTHER" id="PTHR45931:SF3">
    <property type="entry name" value="RING ZINC FINGER-CONTAINING PROTEIN"/>
    <property type="match status" value="1"/>
</dbReference>
<organism evidence="8 9">
    <name type="scientific">Branchiostoma lanceolatum</name>
    <name type="common">Common lancelet</name>
    <name type="synonym">Amphioxus lanceolatum</name>
    <dbReference type="NCBI Taxonomy" id="7740"/>
    <lineage>
        <taxon>Eukaryota</taxon>
        <taxon>Metazoa</taxon>
        <taxon>Chordata</taxon>
        <taxon>Cephalochordata</taxon>
        <taxon>Leptocardii</taxon>
        <taxon>Amphioxiformes</taxon>
        <taxon>Branchiostomatidae</taxon>
        <taxon>Branchiostoma</taxon>
    </lineage>
</organism>
<dbReference type="InterPro" id="IPR051834">
    <property type="entry name" value="RING_finger_E3_ligase"/>
</dbReference>
<name>A0A8K0ESI4_BRALA</name>
<proteinExistence type="predicted"/>
<feature type="region of interest" description="Disordered" evidence="5">
    <location>
        <begin position="189"/>
        <end position="232"/>
    </location>
</feature>
<dbReference type="SUPFAM" id="SSF57850">
    <property type="entry name" value="RING/U-box"/>
    <property type="match status" value="1"/>
</dbReference>
<dbReference type="InterPro" id="IPR001841">
    <property type="entry name" value="Znf_RING"/>
</dbReference>
<keyword evidence="6" id="KW-0472">Membrane</keyword>
<sequence>MAAQSGWDTIFAEPIRWSRNQTVKKCWDHIKYTMLAAVSIVGFLWFTQGHRYLYNVMYGPFVLTEQEIVDSRPENLWKQYVQVHHGRPVEITTKDILCEGRPCRATLVQFKKRAAHNSNINTLLVKKPKSLKHDSYSKRLPINFNAMTQSWKDSCDVVLSSGQLRTLKMSPDQAGHMRNVLSSRSARFRQLEEERQERRQQEEEERLRRQKEEEENRKKDEAEQEARRRRQQEETIRRINEFLARLAERADERPASEEVVEEMRDSAFQLKTDSEENCVICQDGMKKGEMVIPFPCPAKHQFHEDCMLQFLEHGSSCPLCRHQVGHDTVDEHAVLDILHLLFT</sequence>
<feature type="domain" description="RING-type" evidence="7">
    <location>
        <begin position="278"/>
        <end position="321"/>
    </location>
</feature>
<evidence type="ECO:0000256" key="3">
    <source>
        <dbReference type="ARBA" id="ARBA00022833"/>
    </source>
</evidence>
<dbReference type="InterPro" id="IPR013083">
    <property type="entry name" value="Znf_RING/FYVE/PHD"/>
</dbReference>
<evidence type="ECO:0000256" key="5">
    <source>
        <dbReference type="SAM" id="MobiDB-lite"/>
    </source>
</evidence>
<dbReference type="EMBL" id="OV696690">
    <property type="protein sequence ID" value="CAH1264702.1"/>
    <property type="molecule type" value="Genomic_DNA"/>
</dbReference>
<protein>
    <submittedName>
        <fullName evidence="8">Hypp3048 protein</fullName>
    </submittedName>
</protein>
<evidence type="ECO:0000256" key="1">
    <source>
        <dbReference type="ARBA" id="ARBA00022723"/>
    </source>
</evidence>
<dbReference type="Pfam" id="PF13639">
    <property type="entry name" value="zf-RING_2"/>
    <property type="match status" value="1"/>
</dbReference>
<feature type="transmembrane region" description="Helical" evidence="6">
    <location>
        <begin position="29"/>
        <end position="47"/>
    </location>
</feature>
<reference evidence="8" key="1">
    <citation type="submission" date="2022-01" db="EMBL/GenBank/DDBJ databases">
        <authorList>
            <person name="Braso-Vives M."/>
        </authorList>
    </citation>
    <scope>NUCLEOTIDE SEQUENCE</scope>
</reference>
<evidence type="ECO:0000313" key="9">
    <source>
        <dbReference type="Proteomes" id="UP000838412"/>
    </source>
</evidence>
<keyword evidence="3" id="KW-0862">Zinc</keyword>
<gene>
    <name evidence="8" type="primary">Hypp3048</name>
    <name evidence="8" type="ORF">BLAG_LOCUS18972</name>
</gene>
<dbReference type="GO" id="GO:0006511">
    <property type="term" value="P:ubiquitin-dependent protein catabolic process"/>
    <property type="evidence" value="ECO:0007669"/>
    <property type="project" value="TreeGrafter"/>
</dbReference>
<dbReference type="GO" id="GO:0061630">
    <property type="term" value="F:ubiquitin protein ligase activity"/>
    <property type="evidence" value="ECO:0007669"/>
    <property type="project" value="TreeGrafter"/>
</dbReference>
<keyword evidence="1" id="KW-0479">Metal-binding</keyword>
<dbReference type="GO" id="GO:0005634">
    <property type="term" value="C:nucleus"/>
    <property type="evidence" value="ECO:0007669"/>
    <property type="project" value="TreeGrafter"/>
</dbReference>
<dbReference type="PANTHER" id="PTHR45931">
    <property type="entry name" value="SI:CH211-59O9.10"/>
    <property type="match status" value="1"/>
</dbReference>
<dbReference type="OrthoDB" id="8062037at2759"/>
<keyword evidence="6" id="KW-1133">Transmembrane helix</keyword>
<evidence type="ECO:0000259" key="7">
    <source>
        <dbReference type="PROSITE" id="PS50089"/>
    </source>
</evidence>
<dbReference type="AlphaFoldDB" id="A0A8K0ESI4"/>
<dbReference type="Gene3D" id="3.30.40.10">
    <property type="entry name" value="Zinc/RING finger domain, C3HC4 (zinc finger)"/>
    <property type="match status" value="1"/>
</dbReference>
<accession>A0A8K0ESI4</accession>
<dbReference type="PROSITE" id="PS50089">
    <property type="entry name" value="ZF_RING_2"/>
    <property type="match status" value="1"/>
</dbReference>
<evidence type="ECO:0000313" key="8">
    <source>
        <dbReference type="EMBL" id="CAH1264702.1"/>
    </source>
</evidence>
<keyword evidence="6" id="KW-0812">Transmembrane</keyword>
<keyword evidence="2 4" id="KW-0863">Zinc-finger</keyword>
<keyword evidence="9" id="KW-1185">Reference proteome</keyword>
<evidence type="ECO:0000256" key="4">
    <source>
        <dbReference type="PROSITE-ProRule" id="PRU00175"/>
    </source>
</evidence>
<dbReference type="Proteomes" id="UP000838412">
    <property type="component" value="Chromosome 5"/>
</dbReference>
<evidence type="ECO:0000256" key="2">
    <source>
        <dbReference type="ARBA" id="ARBA00022771"/>
    </source>
</evidence>
<dbReference type="GO" id="GO:0008270">
    <property type="term" value="F:zinc ion binding"/>
    <property type="evidence" value="ECO:0007669"/>
    <property type="project" value="UniProtKB-KW"/>
</dbReference>